<dbReference type="Pfam" id="PF00850">
    <property type="entry name" value="Hist_deacetyl"/>
    <property type="match status" value="1"/>
</dbReference>
<dbReference type="Gene3D" id="3.40.800.20">
    <property type="entry name" value="Histone deacetylase domain"/>
    <property type="match status" value="1"/>
</dbReference>
<evidence type="ECO:0000256" key="4">
    <source>
        <dbReference type="ARBA" id="ARBA00022491"/>
    </source>
</evidence>
<reference evidence="14 15" key="1">
    <citation type="journal article" date="2020" name="ISME J.">
        <title>Uncovering the hidden diversity of litter-decomposition mechanisms in mushroom-forming fungi.</title>
        <authorList>
            <person name="Floudas D."/>
            <person name="Bentzer J."/>
            <person name="Ahren D."/>
            <person name="Johansson T."/>
            <person name="Persson P."/>
            <person name="Tunlid A."/>
        </authorList>
    </citation>
    <scope>NUCLEOTIDE SEQUENCE [LARGE SCALE GENOMIC DNA]</scope>
    <source>
        <strain evidence="14 15">CBS 146.42</strain>
    </source>
</reference>
<dbReference type="OrthoDB" id="424012at2759"/>
<accession>A0A8H5D8J0</accession>
<keyword evidence="15" id="KW-1185">Reference proteome</keyword>
<comment type="caution">
    <text evidence="14">The sequence shown here is derived from an EMBL/GenBank/DDBJ whole genome shotgun (WGS) entry which is preliminary data.</text>
</comment>
<evidence type="ECO:0000313" key="14">
    <source>
        <dbReference type="EMBL" id="KAF5354646.1"/>
    </source>
</evidence>
<evidence type="ECO:0000256" key="7">
    <source>
        <dbReference type="ARBA" id="ARBA00023015"/>
    </source>
</evidence>
<dbReference type="PANTHER" id="PTHR10625">
    <property type="entry name" value="HISTONE DEACETYLASE HDAC1-RELATED"/>
    <property type="match status" value="1"/>
</dbReference>
<dbReference type="InterPro" id="IPR023696">
    <property type="entry name" value="Ureohydrolase_dom_sf"/>
</dbReference>
<feature type="domain" description="Histone deacetylase" evidence="12">
    <location>
        <begin position="65"/>
        <end position="364"/>
    </location>
</feature>
<keyword evidence="5" id="KW-0378">Hydrolase</keyword>
<dbReference type="AlphaFoldDB" id="A0A8H5D8J0"/>
<dbReference type="GO" id="GO:0000118">
    <property type="term" value="C:histone deacetylase complex"/>
    <property type="evidence" value="ECO:0007669"/>
    <property type="project" value="TreeGrafter"/>
</dbReference>
<feature type="domain" description="Arb2-like" evidence="13">
    <location>
        <begin position="417"/>
        <end position="662"/>
    </location>
</feature>
<feature type="compositionally biased region" description="Basic and acidic residues" evidence="11">
    <location>
        <begin position="1"/>
        <end position="11"/>
    </location>
</feature>
<comment type="catalytic activity">
    <reaction evidence="10">
        <text>N(6)-acetyl-L-lysyl-[histone] + H2O = L-lysyl-[histone] + acetate</text>
        <dbReference type="Rhea" id="RHEA:58196"/>
        <dbReference type="Rhea" id="RHEA-COMP:9845"/>
        <dbReference type="Rhea" id="RHEA-COMP:11338"/>
        <dbReference type="ChEBI" id="CHEBI:15377"/>
        <dbReference type="ChEBI" id="CHEBI:29969"/>
        <dbReference type="ChEBI" id="CHEBI:30089"/>
        <dbReference type="ChEBI" id="CHEBI:61930"/>
        <dbReference type="EC" id="3.5.1.98"/>
    </reaction>
</comment>
<sequence length="688" mass="76361">MESILNKKSDAMDVDDDSKVVSPKPKSSRARAASVPYNPAIPNYTVGYVYSSEMTTHLKLGNDPHPEQPSRIVWIWKTLVEKEYTKKMLWLPIRTVSREEALLVHTEDHWDKVQAIQHMLDQQIVDSEAYYEQLSLYVMAGTTRAALLSCGGVIEAALAVARGRLKKSFAIVRPPGHHAEPDEHMGFCFFNNIAVAARVVQQLTPIKKILILDWDVHHGNGTQRAFNDDPSVLYISIHRYEQGNFYPTGPFGSMQSCGEEAGLGYSVNVPWPCAGMGDADYIHAFQKIVLPIAMEFAPDLVMISAGFDAAAGDELGECLVSPAGYAHMTHMLAGLANGRMVVALEGGYNLDSISVSALAVTRVLLGEAPDQLTSFTASEEATETVWQVAKEQSKYWKSVDPRSCEPREEYENTAVSLPEILKAYRQQYLFETLGMMQIPLLRPEMEQRLSCQFLCSPDLFTNKTLVVFVHEFGNLRFELESSATCNPDLEQSYLIDFSKDLVEWVKADGYSLLDANLFPKPPATILSSRTKSSDNLAQDTLIYIWDNYIQLSGANKIVLIGHGPGCQPLVHLMDRRPSGISKYVRAVIQVVGPQKAPTVPMSSDDIRNWYRKHSFVIVPSTHPILSPHAKAKDLRRHGTIIPIDETRQMKLLTTGLPAIKDIVKGATAVQKPAPNATRANPPTTKVIA</sequence>
<comment type="subcellular location">
    <subcellularLocation>
        <location evidence="1">Nucleus</location>
    </subcellularLocation>
</comment>
<comment type="similarity">
    <text evidence="2">Belongs to the histone deacetylase family. HD type 2 subfamily.</text>
</comment>
<dbReference type="PRINTS" id="PR01270">
    <property type="entry name" value="HDASUPER"/>
</dbReference>
<dbReference type="InterPro" id="IPR000286">
    <property type="entry name" value="HDACs"/>
</dbReference>
<dbReference type="Pfam" id="PF09757">
    <property type="entry name" value="Arb2-like"/>
    <property type="match status" value="1"/>
</dbReference>
<keyword evidence="9" id="KW-0539">Nucleus</keyword>
<feature type="region of interest" description="Disordered" evidence="11">
    <location>
        <begin position="1"/>
        <end position="33"/>
    </location>
</feature>
<evidence type="ECO:0000256" key="2">
    <source>
        <dbReference type="ARBA" id="ARBA00007738"/>
    </source>
</evidence>
<dbReference type="SUPFAM" id="SSF52768">
    <property type="entry name" value="Arginase/deacetylase"/>
    <property type="match status" value="1"/>
</dbReference>
<proteinExistence type="inferred from homology"/>
<evidence type="ECO:0000256" key="10">
    <source>
        <dbReference type="ARBA" id="ARBA00048287"/>
    </source>
</evidence>
<dbReference type="EC" id="3.5.1.98" evidence="3"/>
<keyword evidence="8" id="KW-0804">Transcription</keyword>
<evidence type="ECO:0000256" key="3">
    <source>
        <dbReference type="ARBA" id="ARBA00012111"/>
    </source>
</evidence>
<dbReference type="InterPro" id="IPR023801">
    <property type="entry name" value="His_deacetylse_dom"/>
</dbReference>
<dbReference type="InterPro" id="IPR019154">
    <property type="entry name" value="Arb2-like_domain"/>
</dbReference>
<evidence type="ECO:0000256" key="1">
    <source>
        <dbReference type="ARBA" id="ARBA00004123"/>
    </source>
</evidence>
<dbReference type="Proteomes" id="UP000559027">
    <property type="component" value="Unassembled WGS sequence"/>
</dbReference>
<evidence type="ECO:0000256" key="9">
    <source>
        <dbReference type="ARBA" id="ARBA00023242"/>
    </source>
</evidence>
<organism evidence="14 15">
    <name type="scientific">Leucocoprinus leucothites</name>
    <dbReference type="NCBI Taxonomy" id="201217"/>
    <lineage>
        <taxon>Eukaryota</taxon>
        <taxon>Fungi</taxon>
        <taxon>Dikarya</taxon>
        <taxon>Basidiomycota</taxon>
        <taxon>Agaricomycotina</taxon>
        <taxon>Agaricomycetes</taxon>
        <taxon>Agaricomycetidae</taxon>
        <taxon>Agaricales</taxon>
        <taxon>Agaricineae</taxon>
        <taxon>Agaricaceae</taxon>
        <taxon>Leucocoprinus</taxon>
    </lineage>
</organism>
<keyword evidence="6" id="KW-0156">Chromatin regulator</keyword>
<dbReference type="FunFam" id="3.40.800.20:FF:000005">
    <property type="entry name" value="histone deacetylase 6"/>
    <property type="match status" value="1"/>
</dbReference>
<dbReference type="InterPro" id="IPR037138">
    <property type="entry name" value="His_deacetylse_dom_sf"/>
</dbReference>
<dbReference type="PANTHER" id="PTHR10625:SF5">
    <property type="entry name" value="HISTONE DEACETYLASE"/>
    <property type="match status" value="1"/>
</dbReference>
<dbReference type="EMBL" id="JAACJO010000008">
    <property type="protein sequence ID" value="KAF5354646.1"/>
    <property type="molecule type" value="Genomic_DNA"/>
</dbReference>
<evidence type="ECO:0000256" key="11">
    <source>
        <dbReference type="SAM" id="MobiDB-lite"/>
    </source>
</evidence>
<gene>
    <name evidence="14" type="ORF">D9756_005351</name>
</gene>
<keyword evidence="4" id="KW-0678">Repressor</keyword>
<evidence type="ECO:0000259" key="13">
    <source>
        <dbReference type="Pfam" id="PF09757"/>
    </source>
</evidence>
<evidence type="ECO:0000256" key="6">
    <source>
        <dbReference type="ARBA" id="ARBA00022853"/>
    </source>
</evidence>
<evidence type="ECO:0000256" key="5">
    <source>
        <dbReference type="ARBA" id="ARBA00022801"/>
    </source>
</evidence>
<protein>
    <recommendedName>
        <fullName evidence="3">histone deacetylase</fullName>
        <ecNumber evidence="3">3.5.1.98</ecNumber>
    </recommendedName>
</protein>
<dbReference type="GO" id="GO:0040029">
    <property type="term" value="P:epigenetic regulation of gene expression"/>
    <property type="evidence" value="ECO:0007669"/>
    <property type="project" value="TreeGrafter"/>
</dbReference>
<name>A0A8H5D8J0_9AGAR</name>
<evidence type="ECO:0000313" key="15">
    <source>
        <dbReference type="Proteomes" id="UP000559027"/>
    </source>
</evidence>
<keyword evidence="7" id="KW-0805">Transcription regulation</keyword>
<evidence type="ECO:0000259" key="12">
    <source>
        <dbReference type="Pfam" id="PF00850"/>
    </source>
</evidence>
<dbReference type="GO" id="GO:0141221">
    <property type="term" value="F:histone deacetylase activity, hydrolytic mechanism"/>
    <property type="evidence" value="ECO:0007669"/>
    <property type="project" value="UniProtKB-EC"/>
</dbReference>
<evidence type="ECO:0000256" key="8">
    <source>
        <dbReference type="ARBA" id="ARBA00023163"/>
    </source>
</evidence>